<organism evidence="1 2">
    <name type="scientific">Klebsiella electrica</name>
    <dbReference type="NCBI Taxonomy" id="1259973"/>
    <lineage>
        <taxon>Bacteria</taxon>
        <taxon>Pseudomonadati</taxon>
        <taxon>Pseudomonadota</taxon>
        <taxon>Gammaproteobacteria</taxon>
        <taxon>Enterobacterales</taxon>
        <taxon>Enterobacteriaceae</taxon>
        <taxon>Klebsiella/Raoultella group</taxon>
        <taxon>Klebsiella</taxon>
    </lineage>
</organism>
<gene>
    <name evidence="1" type="ORF">OR613_19920</name>
</gene>
<accession>A0AAJ5UDT0</accession>
<name>A0AAJ5UDT0_9ENTR</name>
<reference evidence="1 2" key="1">
    <citation type="journal article" date="2023" name="Microbiol. Resour. Announc.">
        <title>Complete Genome Sequence of the First Colistin-Resistant Raoultella electrica Strain.</title>
        <authorList>
            <person name="Aldeia C."/>
            <person name="Campos-Madueno E.I."/>
            <person name="Sendi P."/>
            <person name="Endimiani A."/>
        </authorList>
    </citation>
    <scope>NUCLEOTIDE SEQUENCE [LARGE SCALE GENOMIC DNA]</scope>
    <source>
        <strain evidence="1 2">S2-IND-01-C</strain>
    </source>
</reference>
<protein>
    <recommendedName>
        <fullName evidence="3">Lipoprotein</fullName>
    </recommendedName>
</protein>
<dbReference type="RefSeq" id="WP_131047548.1">
    <property type="nucleotide sequence ID" value="NZ_CP112887.1"/>
</dbReference>
<dbReference type="Proteomes" id="UP001210130">
    <property type="component" value="Chromosome"/>
</dbReference>
<dbReference type="PROSITE" id="PS51257">
    <property type="entry name" value="PROKAR_LIPOPROTEIN"/>
    <property type="match status" value="1"/>
</dbReference>
<sequence length="119" mass="13246">MNKIIISIMAVMLCGCVDLGRVGLHPELKTAYFDGQKHIVESCLYSAALSQKLSLMKDDSLPGGTERYDLQDANYENVAWVDITPSGEKQTSAYFFYAPHDPDVHKSILSMIAKCQNPF</sequence>
<evidence type="ECO:0000313" key="1">
    <source>
        <dbReference type="EMBL" id="WBW60263.1"/>
    </source>
</evidence>
<proteinExistence type="predicted"/>
<evidence type="ECO:0008006" key="3">
    <source>
        <dbReference type="Google" id="ProtNLM"/>
    </source>
</evidence>
<dbReference type="EMBL" id="CP112887">
    <property type="protein sequence ID" value="WBW60263.1"/>
    <property type="molecule type" value="Genomic_DNA"/>
</dbReference>
<dbReference type="AlphaFoldDB" id="A0AAJ5UDT0"/>
<evidence type="ECO:0000313" key="2">
    <source>
        <dbReference type="Proteomes" id="UP001210130"/>
    </source>
</evidence>
<keyword evidence="2" id="KW-1185">Reference proteome</keyword>